<accession>A0ABP8QDY5</accession>
<gene>
    <name evidence="1" type="ORF">GCM10023095_24530</name>
</gene>
<organism evidence="1 2">
    <name type="scientific">Pseudaeromonas paramecii</name>
    <dbReference type="NCBI Taxonomy" id="2138166"/>
    <lineage>
        <taxon>Bacteria</taxon>
        <taxon>Pseudomonadati</taxon>
        <taxon>Pseudomonadota</taxon>
        <taxon>Gammaproteobacteria</taxon>
        <taxon>Aeromonadales</taxon>
        <taxon>Aeromonadaceae</taxon>
        <taxon>Pseudaeromonas</taxon>
    </lineage>
</organism>
<comment type="caution">
    <text evidence="1">The sequence shown here is derived from an EMBL/GenBank/DDBJ whole genome shotgun (WGS) entry which is preliminary data.</text>
</comment>
<evidence type="ECO:0000313" key="2">
    <source>
        <dbReference type="Proteomes" id="UP001501321"/>
    </source>
</evidence>
<sequence>MLCRCDETSDASRLGNNEIKPMKQIGLNSVTKNRTLIYQIQANLITQRTAADAGMVIGFIWNKEEQGADADV</sequence>
<protein>
    <submittedName>
        <fullName evidence="1">Uncharacterized protein</fullName>
    </submittedName>
</protein>
<dbReference type="Proteomes" id="UP001501321">
    <property type="component" value="Unassembled WGS sequence"/>
</dbReference>
<proteinExistence type="predicted"/>
<evidence type="ECO:0000313" key="1">
    <source>
        <dbReference type="EMBL" id="GAA4501427.1"/>
    </source>
</evidence>
<keyword evidence="2" id="KW-1185">Reference proteome</keyword>
<dbReference type="EMBL" id="BAABFC010000017">
    <property type="protein sequence ID" value="GAA4501427.1"/>
    <property type="molecule type" value="Genomic_DNA"/>
</dbReference>
<name>A0ABP8QDY5_9GAMM</name>
<reference evidence="2" key="1">
    <citation type="journal article" date="2019" name="Int. J. Syst. Evol. Microbiol.">
        <title>The Global Catalogue of Microorganisms (GCM) 10K type strain sequencing project: providing services to taxonomists for standard genome sequencing and annotation.</title>
        <authorList>
            <consortium name="The Broad Institute Genomics Platform"/>
            <consortium name="The Broad Institute Genome Sequencing Center for Infectious Disease"/>
            <person name="Wu L."/>
            <person name="Ma J."/>
        </authorList>
    </citation>
    <scope>NUCLEOTIDE SEQUENCE [LARGE SCALE GENOMIC DNA]</scope>
    <source>
        <strain evidence="2">JCM 32226</strain>
    </source>
</reference>